<accession>A0A5B8YDD1</accession>
<keyword evidence="4" id="KW-1185">Reference proteome</keyword>
<organism evidence="3 4">
    <name type="scientific">Persicimonas caeni</name>
    <dbReference type="NCBI Taxonomy" id="2292766"/>
    <lineage>
        <taxon>Bacteria</taxon>
        <taxon>Deltaproteobacteria</taxon>
        <taxon>Bradymonadales</taxon>
        <taxon>Bradymonadaceae</taxon>
        <taxon>Persicimonas</taxon>
    </lineage>
</organism>
<evidence type="ECO:0000259" key="2">
    <source>
        <dbReference type="Pfam" id="PF04715"/>
    </source>
</evidence>
<dbReference type="Gene3D" id="3.60.120.10">
    <property type="entry name" value="Anthranilate synthase"/>
    <property type="match status" value="1"/>
</dbReference>
<gene>
    <name evidence="3" type="ORF">FIV42_28710</name>
</gene>
<dbReference type="Proteomes" id="UP000315995">
    <property type="component" value="Chromosome"/>
</dbReference>
<feature type="domain" description="Chorismate-utilising enzyme C-terminal" evidence="1">
    <location>
        <begin position="197"/>
        <end position="449"/>
    </location>
</feature>
<dbReference type="GO" id="GO:0000162">
    <property type="term" value="P:L-tryptophan biosynthetic process"/>
    <property type="evidence" value="ECO:0007669"/>
    <property type="project" value="TreeGrafter"/>
</dbReference>
<proteinExistence type="predicted"/>
<feature type="domain" description="Anthranilate synthase component I N-terminal" evidence="2">
    <location>
        <begin position="11"/>
        <end position="158"/>
    </location>
</feature>
<dbReference type="EMBL" id="CP041186">
    <property type="protein sequence ID" value="QDG54583.1"/>
    <property type="molecule type" value="Genomic_DNA"/>
</dbReference>
<dbReference type="OrthoDB" id="9806579at2"/>
<dbReference type="InterPro" id="IPR019999">
    <property type="entry name" value="Anth_synth_I-like"/>
</dbReference>
<evidence type="ECO:0000259" key="1">
    <source>
        <dbReference type="Pfam" id="PF00425"/>
    </source>
</evidence>
<dbReference type="SUPFAM" id="SSF56322">
    <property type="entry name" value="ADC synthase"/>
    <property type="match status" value="1"/>
</dbReference>
<dbReference type="InterPro" id="IPR006805">
    <property type="entry name" value="Anth_synth_I_N"/>
</dbReference>
<dbReference type="PANTHER" id="PTHR11236">
    <property type="entry name" value="AMINOBENZOATE/ANTHRANILATE SYNTHASE"/>
    <property type="match status" value="1"/>
</dbReference>
<dbReference type="InterPro" id="IPR005801">
    <property type="entry name" value="ADC_synthase"/>
</dbReference>
<evidence type="ECO:0000313" key="3">
    <source>
        <dbReference type="EMBL" id="QDG54583.1"/>
    </source>
</evidence>
<dbReference type="RefSeq" id="WP_141201027.1">
    <property type="nucleotide sequence ID" value="NZ_CP041186.1"/>
</dbReference>
<reference evidence="3 4" key="1">
    <citation type="submission" date="2019-06" db="EMBL/GenBank/DDBJ databases">
        <title>Persicimonas caeni gen. nov., sp. nov., a predatory bacterium isolated from solar saltern.</title>
        <authorList>
            <person name="Wang S."/>
        </authorList>
    </citation>
    <scope>NUCLEOTIDE SEQUENCE [LARGE SCALE GENOMIC DNA]</scope>
    <source>
        <strain evidence="3 4">YN101</strain>
    </source>
</reference>
<dbReference type="PANTHER" id="PTHR11236:SF9">
    <property type="entry name" value="ANTHRANILATE SYNTHASE COMPONENT 1"/>
    <property type="match status" value="1"/>
</dbReference>
<accession>A0A4Y6Q207</accession>
<dbReference type="InterPro" id="IPR015890">
    <property type="entry name" value="Chorismate_C"/>
</dbReference>
<evidence type="ECO:0000313" key="4">
    <source>
        <dbReference type="Proteomes" id="UP000315995"/>
    </source>
</evidence>
<dbReference type="Pfam" id="PF00425">
    <property type="entry name" value="Chorismate_bind"/>
    <property type="match status" value="1"/>
</dbReference>
<dbReference type="Pfam" id="PF04715">
    <property type="entry name" value="Anth_synt_I_N"/>
    <property type="match status" value="1"/>
</dbReference>
<dbReference type="AlphaFoldDB" id="A0A4Y6Q207"/>
<protein>
    <submittedName>
        <fullName evidence="3">Anthranilate synthase component I family protein</fullName>
    </submittedName>
</protein>
<dbReference type="PRINTS" id="PR00095">
    <property type="entry name" value="ANTSNTHASEI"/>
</dbReference>
<name>A0A4Y6Q207_PERCE</name>
<sequence>MAEELYGFDASPVDVARGLHLAGVAGLVLFDSGRATGARWSILACEPTKVLTEREGRFVELPGEREVDDPVEWLTLGAGASCPRSRVLEALAPKRGQDALAPKSLPFHGGLAGLLGFEFAWQLDDIHAPRKPAPTPDLWVGDYPCALVYSHAEGRWWLTGDADSPAADKLREAVRRPQTATPSTAEGARFRLTITADEYAARVQRAIDAIYAGELFEVNYTERFCADWRGDGFALFDALRQTSSGAYGAYLDAGDFQLASVSPEQFLAVRDGHVITRPIKGTRRRGDTPEEDASLAEDLVTSAKDRAENVMIVDLMRNDLTRVCKLGSVEATEVCGLYSFEGVHHLISTVEGDLEEGLSSMDALLASFPPGSITGAPKLRSIELIAELEETARGPYTGTLFFASADGTLDSSVLIRTAVLCDETVWYGAGGAVVADSDPMGEYEEACVKARPLQTVVEGEGDDAE</sequence>